<dbReference type="Pfam" id="PF01047">
    <property type="entry name" value="MarR"/>
    <property type="match status" value="1"/>
</dbReference>
<dbReference type="SUPFAM" id="SSF46785">
    <property type="entry name" value="Winged helix' DNA-binding domain"/>
    <property type="match status" value="1"/>
</dbReference>
<protein>
    <submittedName>
        <fullName evidence="2">Winged helix-turn-helix transcriptional regulator</fullName>
    </submittedName>
</protein>
<gene>
    <name evidence="2" type="ORF">HJA87_16180</name>
</gene>
<comment type="caution">
    <text evidence="2">The sequence shown here is derived from an EMBL/GenBank/DDBJ whole genome shotgun (WGS) entry which is preliminary data.</text>
</comment>
<dbReference type="PANTHER" id="PTHR33164">
    <property type="entry name" value="TRANSCRIPTIONAL REGULATOR, MARR FAMILY"/>
    <property type="match status" value="1"/>
</dbReference>
<evidence type="ECO:0000313" key="3">
    <source>
        <dbReference type="Proteomes" id="UP000720124"/>
    </source>
</evidence>
<dbReference type="InterPro" id="IPR039422">
    <property type="entry name" value="MarR/SlyA-like"/>
</dbReference>
<keyword evidence="3" id="KW-1185">Reference proteome</keyword>
<organism evidence="2 3">
    <name type="scientific">Rhizobium bangladeshense</name>
    <dbReference type="NCBI Taxonomy" id="1138189"/>
    <lineage>
        <taxon>Bacteria</taxon>
        <taxon>Pseudomonadati</taxon>
        <taxon>Pseudomonadota</taxon>
        <taxon>Alphaproteobacteria</taxon>
        <taxon>Hyphomicrobiales</taxon>
        <taxon>Rhizobiaceae</taxon>
        <taxon>Rhizobium/Agrobacterium group</taxon>
        <taxon>Rhizobium</taxon>
    </lineage>
</organism>
<dbReference type="EMBL" id="JABTXI010000005">
    <property type="protein sequence ID" value="MBY3591394.1"/>
    <property type="molecule type" value="Genomic_DNA"/>
</dbReference>
<dbReference type="PROSITE" id="PS50995">
    <property type="entry name" value="HTH_MARR_2"/>
    <property type="match status" value="1"/>
</dbReference>
<dbReference type="Proteomes" id="UP000720124">
    <property type="component" value="Unassembled WGS sequence"/>
</dbReference>
<dbReference type="Gene3D" id="1.10.10.10">
    <property type="entry name" value="Winged helix-like DNA-binding domain superfamily/Winged helix DNA-binding domain"/>
    <property type="match status" value="1"/>
</dbReference>
<sequence>MIDDDDNVPNETKRRPLAISEDGVFDIRNYIPYLINRAAIVLIEQFEAGLDESALARTEWRVLAILSQRGPTRFGALAKLAALEPPTLSRVVATLSKRGLVVKNKSNIDARGVVIEPTAEALDQVQRIVPHALRVEGVAISGMTNDEVRFLMSLLQRMCENLSPWVPDDEAQD</sequence>
<dbReference type="InterPro" id="IPR036390">
    <property type="entry name" value="WH_DNA-bd_sf"/>
</dbReference>
<feature type="domain" description="HTH marR-type" evidence="1">
    <location>
        <begin position="28"/>
        <end position="160"/>
    </location>
</feature>
<dbReference type="RefSeq" id="WP_222012351.1">
    <property type="nucleotide sequence ID" value="NZ_JABTXI010000005.1"/>
</dbReference>
<accession>A0ABS7LJC1</accession>
<name>A0ABS7LJC1_9HYPH</name>
<dbReference type="InterPro" id="IPR036388">
    <property type="entry name" value="WH-like_DNA-bd_sf"/>
</dbReference>
<dbReference type="PANTHER" id="PTHR33164:SF43">
    <property type="entry name" value="HTH-TYPE TRANSCRIPTIONAL REPRESSOR YETL"/>
    <property type="match status" value="1"/>
</dbReference>
<dbReference type="InterPro" id="IPR000835">
    <property type="entry name" value="HTH_MarR-typ"/>
</dbReference>
<evidence type="ECO:0000259" key="1">
    <source>
        <dbReference type="PROSITE" id="PS50995"/>
    </source>
</evidence>
<reference evidence="2 3" key="1">
    <citation type="submission" date="2020-06" db="EMBL/GenBank/DDBJ databases">
        <title>Global-level population genomics: horizontal gene transfer, symbiosis and evolution in Rhizobia.</title>
        <authorList>
            <person name="Gai Y."/>
        </authorList>
    </citation>
    <scope>NUCLEOTIDE SEQUENCE [LARGE SCALE GENOMIC DNA]</scope>
    <source>
        <strain evidence="2 3">PLR6_1b</strain>
    </source>
</reference>
<proteinExistence type="predicted"/>
<dbReference type="SMART" id="SM00347">
    <property type="entry name" value="HTH_MARR"/>
    <property type="match status" value="1"/>
</dbReference>
<evidence type="ECO:0000313" key="2">
    <source>
        <dbReference type="EMBL" id="MBY3591394.1"/>
    </source>
</evidence>